<keyword evidence="1" id="KW-0472">Membrane</keyword>
<proteinExistence type="predicted"/>
<evidence type="ECO:0000313" key="3">
    <source>
        <dbReference type="Proteomes" id="UP000268014"/>
    </source>
</evidence>
<evidence type="ECO:0000313" key="4">
    <source>
        <dbReference type="WBParaSite" id="HPLM_0002154301-mRNA-1"/>
    </source>
</evidence>
<keyword evidence="3" id="KW-1185">Reference proteome</keyword>
<keyword evidence="1" id="KW-0812">Transmembrane</keyword>
<dbReference type="AlphaFoldDB" id="A0A0N4XAZ8"/>
<dbReference type="EMBL" id="UZAF01023594">
    <property type="protein sequence ID" value="VDO90526.1"/>
    <property type="molecule type" value="Genomic_DNA"/>
</dbReference>
<dbReference type="WBParaSite" id="HPLM_0002154301-mRNA-1">
    <property type="protein sequence ID" value="HPLM_0002154301-mRNA-1"/>
    <property type="gene ID" value="HPLM_0002154301"/>
</dbReference>
<reference evidence="4" key="1">
    <citation type="submission" date="2017-02" db="UniProtKB">
        <authorList>
            <consortium name="WormBaseParasite"/>
        </authorList>
    </citation>
    <scope>IDENTIFICATION</scope>
</reference>
<feature type="transmembrane region" description="Helical" evidence="1">
    <location>
        <begin position="34"/>
        <end position="56"/>
    </location>
</feature>
<dbReference type="OrthoDB" id="5864055at2759"/>
<evidence type="ECO:0000256" key="1">
    <source>
        <dbReference type="SAM" id="Phobius"/>
    </source>
</evidence>
<sequence>MSDTDEEILSESPKRVDEILENKTKIPTSPVPGLSLLCGAFMFFCLFMEYHLAVAFNW</sequence>
<protein>
    <submittedName>
        <fullName evidence="4">MFS domain-containing protein</fullName>
    </submittedName>
</protein>
<evidence type="ECO:0000313" key="2">
    <source>
        <dbReference type="EMBL" id="VDO90526.1"/>
    </source>
</evidence>
<dbReference type="Proteomes" id="UP000268014">
    <property type="component" value="Unassembled WGS sequence"/>
</dbReference>
<keyword evidence="1" id="KW-1133">Transmembrane helix</keyword>
<reference evidence="2 3" key="2">
    <citation type="submission" date="2018-11" db="EMBL/GenBank/DDBJ databases">
        <authorList>
            <consortium name="Pathogen Informatics"/>
        </authorList>
    </citation>
    <scope>NUCLEOTIDE SEQUENCE [LARGE SCALE GENOMIC DNA]</scope>
    <source>
        <strain evidence="2 3">MHpl1</strain>
    </source>
</reference>
<organism evidence="4">
    <name type="scientific">Haemonchus placei</name>
    <name type="common">Barber's pole worm</name>
    <dbReference type="NCBI Taxonomy" id="6290"/>
    <lineage>
        <taxon>Eukaryota</taxon>
        <taxon>Metazoa</taxon>
        <taxon>Ecdysozoa</taxon>
        <taxon>Nematoda</taxon>
        <taxon>Chromadorea</taxon>
        <taxon>Rhabditida</taxon>
        <taxon>Rhabditina</taxon>
        <taxon>Rhabditomorpha</taxon>
        <taxon>Strongyloidea</taxon>
        <taxon>Trichostrongylidae</taxon>
        <taxon>Haemonchus</taxon>
    </lineage>
</organism>
<gene>
    <name evidence="2" type="ORF">HPLM_LOCUS21532</name>
</gene>
<name>A0A0N4XAZ8_HAEPC</name>
<accession>A0A0N4XAZ8</accession>